<evidence type="ECO:0000313" key="12">
    <source>
        <dbReference type="EMBL" id="ODN76917.1"/>
    </source>
</evidence>
<dbReference type="Proteomes" id="UP000094065">
    <property type="component" value="Unassembled WGS sequence"/>
</dbReference>
<comment type="pathway">
    <text evidence="2">Glycolipid biosynthesis; glycosylphosphatidylinositol-anchor biosynthesis.</text>
</comment>
<evidence type="ECO:0000256" key="8">
    <source>
        <dbReference type="ARBA" id="ARBA00023136"/>
    </source>
</evidence>
<reference evidence="12 13" key="1">
    <citation type="submission" date="2016-06" db="EMBL/GenBank/DDBJ databases">
        <title>Evolution of pathogenesis and genome organization in the Tremellales.</title>
        <authorList>
            <person name="Cuomo C."/>
            <person name="Litvintseva A."/>
            <person name="Heitman J."/>
            <person name="Chen Y."/>
            <person name="Sun S."/>
            <person name="Springer D."/>
            <person name="Dromer F."/>
            <person name="Young S."/>
            <person name="Zeng Q."/>
            <person name="Chapman S."/>
            <person name="Gujja S."/>
            <person name="Saif S."/>
            <person name="Birren B."/>
        </authorList>
    </citation>
    <scope>NUCLEOTIDE SEQUENCE [LARGE SCALE GENOMIC DNA]</scope>
    <source>
        <strain evidence="12 13">CBS 6039</strain>
    </source>
</reference>
<protein>
    <recommendedName>
        <fullName evidence="14">GPI transamidase component PIG-S</fullName>
    </recommendedName>
</protein>
<evidence type="ECO:0000256" key="5">
    <source>
        <dbReference type="ARBA" id="ARBA00022692"/>
    </source>
</evidence>
<accession>A0A1E3HKM8</accession>
<evidence type="ECO:0000256" key="10">
    <source>
        <dbReference type="SAM" id="MobiDB-lite"/>
    </source>
</evidence>
<keyword evidence="6" id="KW-0256">Endoplasmic reticulum</keyword>
<feature type="region of interest" description="Disordered" evidence="10">
    <location>
        <begin position="595"/>
        <end position="626"/>
    </location>
</feature>
<proteinExistence type="inferred from homology"/>
<evidence type="ECO:0000256" key="1">
    <source>
        <dbReference type="ARBA" id="ARBA00004477"/>
    </source>
</evidence>
<dbReference type="GO" id="GO:0042765">
    <property type="term" value="C:GPI-anchor transamidase complex"/>
    <property type="evidence" value="ECO:0007669"/>
    <property type="project" value="InterPro"/>
</dbReference>
<dbReference type="InterPro" id="IPR019540">
    <property type="entry name" value="PtdIno-glycan_biosynth_class_S"/>
</dbReference>
<comment type="similarity">
    <text evidence="3">Belongs to the PIGS family.</text>
</comment>
<evidence type="ECO:0000256" key="4">
    <source>
        <dbReference type="ARBA" id="ARBA00022502"/>
    </source>
</evidence>
<dbReference type="EMBL" id="AWGJ01000008">
    <property type="protein sequence ID" value="ODN76917.1"/>
    <property type="molecule type" value="Genomic_DNA"/>
</dbReference>
<keyword evidence="13" id="KW-1185">Reference proteome</keyword>
<evidence type="ECO:0000256" key="2">
    <source>
        <dbReference type="ARBA" id="ARBA00004687"/>
    </source>
</evidence>
<feature type="compositionally biased region" description="Basic and acidic residues" evidence="10">
    <location>
        <begin position="597"/>
        <end position="626"/>
    </location>
</feature>
<name>A0A1E3HKM8_9TREE</name>
<feature type="transmembrane region" description="Helical" evidence="11">
    <location>
        <begin position="21"/>
        <end position="43"/>
    </location>
</feature>
<keyword evidence="5 11" id="KW-0812">Transmembrane</keyword>
<keyword evidence="8 11" id="KW-0472">Membrane</keyword>
<dbReference type="OrthoDB" id="28748at2759"/>
<evidence type="ECO:0000256" key="9">
    <source>
        <dbReference type="ARBA" id="ARBA00023180"/>
    </source>
</evidence>
<sequence>MSRAAPRPPSALHEAVNPPPARRLATILSFPALFLLAIPFWWYTTSIVRLPLPESRIEHLSSTHLPTPHAQILFTADPSAFPASPPGRHQYETKEILQSLGREVTKGVDGIYARKPEKERDIRRWDFVYTGDQEAQRTPLRVHLRRWEYANSSFPLEPYVQPAESGLVTSGIPAGTLVVPVHPEQVGDRNLKVHYKIALINSILSVFPPNPPDLPLRALKYTPNITLSFVLLNEDATEGSYVRGWDIDQAIKDHFLAHLEPLRPVFNFAIESQILFHAPLSFEPHLGLIPEEEQNRAIDEGVEAVNSASATDATKGAEVEAFISETVDKRGERVWVIDEEQLKIFVNSEKWSLDSGSTNNPVLRFLLYVPSKQHRPMRLASPDSAKSFLLPQFGGVVVINPPETSAPAYHLSSPALTPAFHLFTQHLYSLLALPHLPYETNKLHIPPPSSPFHPQSISLQPLTPWQVHQVELARMRENAVEARKTLMGIVRLVRKIVEMKVGEGVRRMVSGAVSRLEEAQRTDGRDVLETFTLIRDAVTLSNRAFFDPSMMGLLYFPDEHKFAVYTPLFAPIAVPLILGLIKEFVAWKKGKSQQKHALQDEGKEAGGDLRPVEGDVNEEPKGVNGE</sequence>
<evidence type="ECO:0000256" key="3">
    <source>
        <dbReference type="ARBA" id="ARBA00005316"/>
    </source>
</evidence>
<dbReference type="GO" id="GO:0006506">
    <property type="term" value="P:GPI anchor biosynthetic process"/>
    <property type="evidence" value="ECO:0007669"/>
    <property type="project" value="UniProtKB-UniPathway"/>
</dbReference>
<evidence type="ECO:0000313" key="13">
    <source>
        <dbReference type="Proteomes" id="UP000094065"/>
    </source>
</evidence>
<comment type="caution">
    <text evidence="12">The sequence shown here is derived from an EMBL/GenBank/DDBJ whole genome shotgun (WGS) entry which is preliminary data.</text>
</comment>
<organism evidence="12 13">
    <name type="scientific">Cryptococcus amylolentus CBS 6039</name>
    <dbReference type="NCBI Taxonomy" id="1295533"/>
    <lineage>
        <taxon>Eukaryota</taxon>
        <taxon>Fungi</taxon>
        <taxon>Dikarya</taxon>
        <taxon>Basidiomycota</taxon>
        <taxon>Agaricomycotina</taxon>
        <taxon>Tremellomycetes</taxon>
        <taxon>Tremellales</taxon>
        <taxon>Cryptococcaceae</taxon>
        <taxon>Cryptococcus</taxon>
    </lineage>
</organism>
<keyword evidence="4" id="KW-0337">GPI-anchor biosynthesis</keyword>
<dbReference type="UniPathway" id="UPA00196"/>
<dbReference type="PANTHER" id="PTHR21072:SF13">
    <property type="entry name" value="GPI TRANSAMIDASE COMPONENT PIG-S"/>
    <property type="match status" value="1"/>
</dbReference>
<feature type="transmembrane region" description="Helical" evidence="11">
    <location>
        <begin position="562"/>
        <end position="581"/>
    </location>
</feature>
<dbReference type="AlphaFoldDB" id="A0A1E3HKM8"/>
<dbReference type="RefSeq" id="XP_018992291.1">
    <property type="nucleotide sequence ID" value="XM_019139800.1"/>
</dbReference>
<evidence type="ECO:0000256" key="11">
    <source>
        <dbReference type="SAM" id="Phobius"/>
    </source>
</evidence>
<keyword evidence="9" id="KW-0325">Glycoprotein</keyword>
<evidence type="ECO:0000256" key="6">
    <source>
        <dbReference type="ARBA" id="ARBA00022824"/>
    </source>
</evidence>
<dbReference type="GeneID" id="30156800"/>
<gene>
    <name evidence="12" type="ORF">L202_05491</name>
</gene>
<comment type="subcellular location">
    <subcellularLocation>
        <location evidence="1">Endoplasmic reticulum membrane</location>
        <topology evidence="1">Multi-pass membrane protein</topology>
    </subcellularLocation>
</comment>
<dbReference type="GO" id="GO:0016255">
    <property type="term" value="P:attachment of GPI anchor to protein"/>
    <property type="evidence" value="ECO:0007669"/>
    <property type="project" value="InterPro"/>
</dbReference>
<evidence type="ECO:0008006" key="14">
    <source>
        <dbReference type="Google" id="ProtNLM"/>
    </source>
</evidence>
<dbReference type="Pfam" id="PF10510">
    <property type="entry name" value="PIG-S"/>
    <property type="match status" value="2"/>
</dbReference>
<keyword evidence="7 11" id="KW-1133">Transmembrane helix</keyword>
<evidence type="ECO:0000256" key="7">
    <source>
        <dbReference type="ARBA" id="ARBA00022989"/>
    </source>
</evidence>
<dbReference type="PANTHER" id="PTHR21072">
    <property type="entry name" value="GPI TRANSAMIDASE COMPONENT PIG-S"/>
    <property type="match status" value="1"/>
</dbReference>
<dbReference type="STRING" id="1295533.A0A1E3HKM8"/>